<feature type="transmembrane region" description="Helical" evidence="5">
    <location>
        <begin position="320"/>
        <end position="339"/>
    </location>
</feature>
<keyword evidence="2 5" id="KW-0812">Transmembrane</keyword>
<feature type="transmembrane region" description="Helical" evidence="5">
    <location>
        <begin position="383"/>
        <end position="399"/>
    </location>
</feature>
<gene>
    <name evidence="6" type="ORF">DOK76_09535</name>
</gene>
<feature type="transmembrane region" description="Helical" evidence="5">
    <location>
        <begin position="85"/>
        <end position="108"/>
    </location>
</feature>
<comment type="caution">
    <text evidence="6">The sequence shown here is derived from an EMBL/GenBank/DDBJ whole genome shotgun (WGS) entry which is preliminary data.</text>
</comment>
<dbReference type="RefSeq" id="WP_206967164.1">
    <property type="nucleotide sequence ID" value="NZ_JAFLVX010000024.1"/>
</dbReference>
<dbReference type="Proteomes" id="UP000664857">
    <property type="component" value="Unassembled WGS sequence"/>
</dbReference>
<feature type="transmembrane region" description="Helical" evidence="5">
    <location>
        <begin position="289"/>
        <end position="308"/>
    </location>
</feature>
<evidence type="ECO:0000313" key="7">
    <source>
        <dbReference type="Proteomes" id="UP000664857"/>
    </source>
</evidence>
<keyword evidence="7" id="KW-1185">Reference proteome</keyword>
<dbReference type="InterPro" id="IPR052556">
    <property type="entry name" value="PolySynth_Transporter"/>
</dbReference>
<feature type="transmembrane region" description="Helical" evidence="5">
    <location>
        <begin position="140"/>
        <end position="162"/>
    </location>
</feature>
<evidence type="ECO:0000256" key="1">
    <source>
        <dbReference type="ARBA" id="ARBA00004141"/>
    </source>
</evidence>
<reference evidence="6 7" key="1">
    <citation type="submission" date="2021-03" db="EMBL/GenBank/DDBJ databases">
        <title>Enterococcal diversity collection.</title>
        <authorList>
            <person name="Gilmore M.S."/>
            <person name="Schwartzman J."/>
            <person name="Van Tyne D."/>
            <person name="Martin M."/>
            <person name="Earl A.M."/>
            <person name="Manson A.L."/>
            <person name="Straub T."/>
            <person name="Salamzade R."/>
            <person name="Saavedra J."/>
            <person name="Lebreton F."/>
            <person name="Prichula J."/>
            <person name="Schaufler K."/>
            <person name="Gaca A."/>
            <person name="Sgardioli B."/>
            <person name="Wagenaar J."/>
            <person name="Strong T."/>
        </authorList>
    </citation>
    <scope>NUCLEOTIDE SEQUENCE [LARGE SCALE GENOMIC DNA]</scope>
    <source>
        <strain evidence="6 7">DIV0080</strain>
    </source>
</reference>
<evidence type="ECO:0000256" key="2">
    <source>
        <dbReference type="ARBA" id="ARBA00022692"/>
    </source>
</evidence>
<accession>A0ABS3HU80</accession>
<dbReference type="PANTHER" id="PTHR43424">
    <property type="entry name" value="LOCUS PUTATIVE PROTEIN 1-RELATED"/>
    <property type="match status" value="1"/>
</dbReference>
<evidence type="ECO:0000313" key="6">
    <source>
        <dbReference type="EMBL" id="MBO0477314.1"/>
    </source>
</evidence>
<evidence type="ECO:0000256" key="4">
    <source>
        <dbReference type="ARBA" id="ARBA00023136"/>
    </source>
</evidence>
<keyword evidence="3 5" id="KW-1133">Transmembrane helix</keyword>
<dbReference type="InterPro" id="IPR002797">
    <property type="entry name" value="Polysacc_synth"/>
</dbReference>
<dbReference type="Pfam" id="PF01943">
    <property type="entry name" value="Polysacc_synt"/>
    <property type="match status" value="1"/>
</dbReference>
<protein>
    <submittedName>
        <fullName evidence="6">Oligosaccharide flippase family protein</fullName>
    </submittedName>
</protein>
<feature type="transmembrane region" description="Helical" evidence="5">
    <location>
        <begin position="247"/>
        <end position="268"/>
    </location>
</feature>
<comment type="subcellular location">
    <subcellularLocation>
        <location evidence="1">Membrane</location>
        <topology evidence="1">Multi-pass membrane protein</topology>
    </subcellularLocation>
</comment>
<feature type="transmembrane region" description="Helical" evidence="5">
    <location>
        <begin position="451"/>
        <end position="472"/>
    </location>
</feature>
<evidence type="ECO:0000256" key="3">
    <source>
        <dbReference type="ARBA" id="ARBA00022989"/>
    </source>
</evidence>
<feature type="transmembrane region" description="Helical" evidence="5">
    <location>
        <begin position="9"/>
        <end position="30"/>
    </location>
</feature>
<dbReference type="EMBL" id="JAFLVX010000024">
    <property type="protein sequence ID" value="MBO0477314.1"/>
    <property type="molecule type" value="Genomic_DNA"/>
</dbReference>
<feature type="transmembrane region" description="Helical" evidence="5">
    <location>
        <begin position="211"/>
        <end position="227"/>
    </location>
</feature>
<name>A0ABS3HU80_9ENTE</name>
<proteinExistence type="predicted"/>
<feature type="transmembrane region" description="Helical" evidence="5">
    <location>
        <begin position="420"/>
        <end position="439"/>
    </location>
</feature>
<evidence type="ECO:0000256" key="5">
    <source>
        <dbReference type="SAM" id="Phobius"/>
    </source>
</evidence>
<dbReference type="PANTHER" id="PTHR43424:SF1">
    <property type="entry name" value="LOCUS PUTATIVE PROTEIN 1-RELATED"/>
    <property type="match status" value="1"/>
</dbReference>
<feature type="transmembrane region" description="Helical" evidence="5">
    <location>
        <begin position="42"/>
        <end position="64"/>
    </location>
</feature>
<sequence>MARSVRFNAFIRTIMNLVNILIPLLAGPYLARVLDVNLYAEYNRALAIVAWFLPFATLGVYNYGIREISRVKKDKKKVNFLFSELFYISVICTILVTLLYLLTIKFTISSEVKIIYYIFSIQIISQMFFVEWMNEANENYMFIFLKTTIIKILQLVSIFLFVKSKDDIVIFAIITTLSIFFNYLISYISIRKSVELVLVPWSSIVKRLKPLLVMLLLMNANMLYTYLDRLFLSFTTTNTIEISYYQFSLSIVSLITQVINSIIIVSIPRLSKYLTSGKNKEYLTLLDKTAHLFLCLGIPLCLGMAIMSKDIIYMYSGSSYLAAAPTLALFSLRTLLWLGDRIFAGQLLFIHGYENELTKIYLKYGMLNLLFNIILLVLGNSSASLFIITTMIAELFLLIDEILLSKRKGIEYNIIFDHKTVEYVFSGVIMVLSVYYIRNKYINVLELSFEYFFRVLCVVCFGVLIYFLSIYLQRKIKTVF</sequence>
<feature type="transmembrane region" description="Helical" evidence="5">
    <location>
        <begin position="168"/>
        <end position="190"/>
    </location>
</feature>
<feature type="transmembrane region" description="Helical" evidence="5">
    <location>
        <begin position="114"/>
        <end position="133"/>
    </location>
</feature>
<organism evidence="6 7">
    <name type="scientific">Candidatus Vagococcus giribetii</name>
    <dbReference type="NCBI Taxonomy" id="2230876"/>
    <lineage>
        <taxon>Bacteria</taxon>
        <taxon>Bacillati</taxon>
        <taxon>Bacillota</taxon>
        <taxon>Bacilli</taxon>
        <taxon>Lactobacillales</taxon>
        <taxon>Enterococcaceae</taxon>
        <taxon>Vagococcus</taxon>
    </lineage>
</organism>
<feature type="transmembrane region" description="Helical" evidence="5">
    <location>
        <begin position="360"/>
        <end position="377"/>
    </location>
</feature>
<keyword evidence="4 5" id="KW-0472">Membrane</keyword>